<feature type="transmembrane region" description="Helical" evidence="5">
    <location>
        <begin position="428"/>
        <end position="449"/>
    </location>
</feature>
<evidence type="ECO:0000259" key="6">
    <source>
        <dbReference type="Pfam" id="PF04932"/>
    </source>
</evidence>
<feature type="transmembrane region" description="Helical" evidence="5">
    <location>
        <begin position="107"/>
        <end position="126"/>
    </location>
</feature>
<proteinExistence type="predicted"/>
<accession>A0A1E7DPC4</accession>
<feature type="transmembrane region" description="Helical" evidence="5">
    <location>
        <begin position="273"/>
        <end position="291"/>
    </location>
</feature>
<dbReference type="PANTHER" id="PTHR37422:SF13">
    <property type="entry name" value="LIPOPOLYSACCHARIDE BIOSYNTHESIS PROTEIN PA4999-RELATED"/>
    <property type="match status" value="1"/>
</dbReference>
<feature type="transmembrane region" description="Helical" evidence="5">
    <location>
        <begin position="224"/>
        <end position="241"/>
    </location>
</feature>
<dbReference type="InterPro" id="IPR007016">
    <property type="entry name" value="O-antigen_ligase-rel_domated"/>
</dbReference>
<feature type="transmembrane region" description="Helical" evidence="5">
    <location>
        <begin position="141"/>
        <end position="159"/>
    </location>
</feature>
<reference evidence="7 8" key="1">
    <citation type="submission" date="2016-06" db="EMBL/GenBank/DDBJ databases">
        <title>Domibacillus iocasae genome sequencing.</title>
        <authorList>
            <person name="Verma A."/>
            <person name="Pal Y."/>
            <person name="Ojha A.K."/>
            <person name="Krishnamurthi S."/>
        </authorList>
    </citation>
    <scope>NUCLEOTIDE SEQUENCE [LARGE SCALE GENOMIC DNA]</scope>
    <source>
        <strain evidence="7 8">DSM 29979</strain>
    </source>
</reference>
<sequence>MEGTFYQKKEVYREREEDLEGIKKVDRWIFYLLLGVIGFVPLLVGGHMAEVISPHITDISSISTASKGDLFTFYKFVIMLILTILAVAFFLYKLFFLDYRFPKKAPLIIFGGFLFVIVLSAALAPYKTLALFGQYNRTDGTLSYICYITLMFIAMHINYPKKAVQFILFSLYPFVMINVVLMTMNFTGHDAMNYEPVQKWMSLTLPEGANLGEGSILLGTLNQWNYMSGMFAVMTVLFLAASMAEKHLVNKILHFVMALLSISTMLMSVSTSGFLTVCLLSSFLILFAWKLPNRKKAFITLAAFYMLSIPVLHVLSEKNPRVWNDSIGFFISTNPYVPEVTANAASSTVFAADNNFQLPELPESSVAAGSGRTYIWGKTLELVKERPLFGYGLDTLVYHFPHNDIEARSGLRSETIIVDKPHSMYMGMLYGTGIIGFVSFLLLIGAITWKWLVAFVKNKQVSTVYVFGLAWIAFVVQALFNDTLPGTAGPMFAIAGIAIALLDKETLREK</sequence>
<evidence type="ECO:0000256" key="1">
    <source>
        <dbReference type="ARBA" id="ARBA00004141"/>
    </source>
</evidence>
<dbReference type="STRING" id="1714016.BA724_06625"/>
<dbReference type="AlphaFoldDB" id="A0A1E7DPC4"/>
<evidence type="ECO:0000256" key="4">
    <source>
        <dbReference type="ARBA" id="ARBA00023136"/>
    </source>
</evidence>
<keyword evidence="4 5" id="KW-0472">Membrane</keyword>
<gene>
    <name evidence="7" type="ORF">BA724_06625</name>
</gene>
<dbReference type="Proteomes" id="UP000095658">
    <property type="component" value="Unassembled WGS sequence"/>
</dbReference>
<feature type="transmembrane region" description="Helical" evidence="5">
    <location>
        <begin position="28"/>
        <end position="53"/>
    </location>
</feature>
<evidence type="ECO:0000256" key="5">
    <source>
        <dbReference type="SAM" id="Phobius"/>
    </source>
</evidence>
<comment type="subcellular location">
    <subcellularLocation>
        <location evidence="1">Membrane</location>
        <topology evidence="1">Multi-pass membrane protein</topology>
    </subcellularLocation>
</comment>
<evidence type="ECO:0000256" key="3">
    <source>
        <dbReference type="ARBA" id="ARBA00022989"/>
    </source>
</evidence>
<name>A0A1E7DPC4_9BACI</name>
<feature type="transmembrane region" description="Helical" evidence="5">
    <location>
        <begin position="73"/>
        <end position="95"/>
    </location>
</feature>
<dbReference type="EMBL" id="MAMP01000021">
    <property type="protein sequence ID" value="OES44932.1"/>
    <property type="molecule type" value="Genomic_DNA"/>
</dbReference>
<dbReference type="RefSeq" id="WP_069938554.1">
    <property type="nucleotide sequence ID" value="NZ_MAMP01000021.1"/>
</dbReference>
<feature type="transmembrane region" description="Helical" evidence="5">
    <location>
        <begin position="486"/>
        <end position="502"/>
    </location>
</feature>
<dbReference type="GO" id="GO:0016020">
    <property type="term" value="C:membrane"/>
    <property type="evidence" value="ECO:0007669"/>
    <property type="project" value="UniProtKB-SubCell"/>
</dbReference>
<feature type="domain" description="O-antigen ligase-related" evidence="6">
    <location>
        <begin position="257"/>
        <end position="441"/>
    </location>
</feature>
<evidence type="ECO:0000313" key="7">
    <source>
        <dbReference type="EMBL" id="OES44932.1"/>
    </source>
</evidence>
<keyword evidence="3 5" id="KW-1133">Transmembrane helix</keyword>
<feature type="transmembrane region" description="Helical" evidence="5">
    <location>
        <begin position="248"/>
        <end position="267"/>
    </location>
</feature>
<dbReference type="OrthoDB" id="1762823at2"/>
<keyword evidence="8" id="KW-1185">Reference proteome</keyword>
<keyword evidence="2 5" id="KW-0812">Transmembrane</keyword>
<feature type="transmembrane region" description="Helical" evidence="5">
    <location>
        <begin position="461"/>
        <end position="480"/>
    </location>
</feature>
<feature type="transmembrane region" description="Helical" evidence="5">
    <location>
        <begin position="166"/>
        <end position="186"/>
    </location>
</feature>
<organism evidence="7 8">
    <name type="scientific">Domibacillus iocasae</name>
    <dbReference type="NCBI Taxonomy" id="1714016"/>
    <lineage>
        <taxon>Bacteria</taxon>
        <taxon>Bacillati</taxon>
        <taxon>Bacillota</taxon>
        <taxon>Bacilli</taxon>
        <taxon>Bacillales</taxon>
        <taxon>Bacillaceae</taxon>
        <taxon>Domibacillus</taxon>
    </lineage>
</organism>
<comment type="caution">
    <text evidence="7">The sequence shown here is derived from an EMBL/GenBank/DDBJ whole genome shotgun (WGS) entry which is preliminary data.</text>
</comment>
<dbReference type="Pfam" id="PF04932">
    <property type="entry name" value="Wzy_C"/>
    <property type="match status" value="1"/>
</dbReference>
<protein>
    <recommendedName>
        <fullName evidence="6">O-antigen ligase-related domain-containing protein</fullName>
    </recommendedName>
</protein>
<evidence type="ECO:0000313" key="8">
    <source>
        <dbReference type="Proteomes" id="UP000095658"/>
    </source>
</evidence>
<dbReference type="PANTHER" id="PTHR37422">
    <property type="entry name" value="TEICHURONIC ACID BIOSYNTHESIS PROTEIN TUAE"/>
    <property type="match status" value="1"/>
</dbReference>
<dbReference type="InterPro" id="IPR051533">
    <property type="entry name" value="WaaL-like"/>
</dbReference>
<evidence type="ECO:0000256" key="2">
    <source>
        <dbReference type="ARBA" id="ARBA00022692"/>
    </source>
</evidence>
<feature type="transmembrane region" description="Helical" evidence="5">
    <location>
        <begin position="298"/>
        <end position="316"/>
    </location>
</feature>